<proteinExistence type="predicted"/>
<protein>
    <submittedName>
        <fullName evidence="1">Uncharacterized protein</fullName>
    </submittedName>
</protein>
<organism evidence="1 2">
    <name type="scientific">Pleurodeles waltl</name>
    <name type="common">Iberian ribbed newt</name>
    <dbReference type="NCBI Taxonomy" id="8319"/>
    <lineage>
        <taxon>Eukaryota</taxon>
        <taxon>Metazoa</taxon>
        <taxon>Chordata</taxon>
        <taxon>Craniata</taxon>
        <taxon>Vertebrata</taxon>
        <taxon>Euteleostomi</taxon>
        <taxon>Amphibia</taxon>
        <taxon>Batrachia</taxon>
        <taxon>Caudata</taxon>
        <taxon>Salamandroidea</taxon>
        <taxon>Salamandridae</taxon>
        <taxon>Pleurodelinae</taxon>
        <taxon>Pleurodeles</taxon>
    </lineage>
</organism>
<dbReference type="EMBL" id="JANPWB010000001">
    <property type="protein sequence ID" value="KAJ1212669.1"/>
    <property type="molecule type" value="Genomic_DNA"/>
</dbReference>
<reference evidence="1" key="1">
    <citation type="journal article" date="2022" name="bioRxiv">
        <title>Sequencing and chromosome-scale assembly of the giantPleurodeles waltlgenome.</title>
        <authorList>
            <person name="Brown T."/>
            <person name="Elewa A."/>
            <person name="Iarovenko S."/>
            <person name="Subramanian E."/>
            <person name="Araus A.J."/>
            <person name="Petzold A."/>
            <person name="Susuki M."/>
            <person name="Suzuki K.-i.T."/>
            <person name="Hayashi T."/>
            <person name="Toyoda A."/>
            <person name="Oliveira C."/>
            <person name="Osipova E."/>
            <person name="Leigh N.D."/>
            <person name="Simon A."/>
            <person name="Yun M.H."/>
        </authorList>
    </citation>
    <scope>NUCLEOTIDE SEQUENCE</scope>
    <source>
        <strain evidence="1">20211129_DDA</strain>
        <tissue evidence="1">Liver</tissue>
    </source>
</reference>
<keyword evidence="2" id="KW-1185">Reference proteome</keyword>
<gene>
    <name evidence="1" type="ORF">NDU88_000324</name>
</gene>
<comment type="caution">
    <text evidence="1">The sequence shown here is derived from an EMBL/GenBank/DDBJ whole genome shotgun (WGS) entry which is preliminary data.</text>
</comment>
<dbReference type="Proteomes" id="UP001066276">
    <property type="component" value="Chromosome 1_1"/>
</dbReference>
<accession>A0AAV7WHV7</accession>
<dbReference type="AlphaFoldDB" id="A0AAV7WHV7"/>
<sequence length="199" mass="21006">MPGLAELAQSGASAAKLSMTWWEKAARVCHVLPAALTCPGPRAPCIGGRDVPQAAAERFFMQRLRLQGALGAELVLFSSHSTVVQHTCTVFVGAWEADPCRGGQRPDCVLAREAEARRRSGLALARSVAAVRRDGDGLQIDDRGGGTPESMAEATLGIGWAMDCSQLLEAAYEGTHTEHTDTGRLQGPRPAALCPALGF</sequence>
<evidence type="ECO:0000313" key="2">
    <source>
        <dbReference type="Proteomes" id="UP001066276"/>
    </source>
</evidence>
<name>A0AAV7WHV7_PLEWA</name>
<evidence type="ECO:0000313" key="1">
    <source>
        <dbReference type="EMBL" id="KAJ1212669.1"/>
    </source>
</evidence>